<keyword evidence="2" id="KW-1185">Reference proteome</keyword>
<organism evidence="1 2">
    <name type="scientific">Pyrus ussuriensis x Pyrus communis</name>
    <dbReference type="NCBI Taxonomy" id="2448454"/>
    <lineage>
        <taxon>Eukaryota</taxon>
        <taxon>Viridiplantae</taxon>
        <taxon>Streptophyta</taxon>
        <taxon>Embryophyta</taxon>
        <taxon>Tracheophyta</taxon>
        <taxon>Spermatophyta</taxon>
        <taxon>Magnoliopsida</taxon>
        <taxon>eudicotyledons</taxon>
        <taxon>Gunneridae</taxon>
        <taxon>Pentapetalae</taxon>
        <taxon>rosids</taxon>
        <taxon>fabids</taxon>
        <taxon>Rosales</taxon>
        <taxon>Rosaceae</taxon>
        <taxon>Amygdaloideae</taxon>
        <taxon>Maleae</taxon>
        <taxon>Pyrus</taxon>
    </lineage>
</organism>
<name>A0A5N5F7N6_9ROSA</name>
<reference evidence="1 2" key="3">
    <citation type="submission" date="2019-11" db="EMBL/GenBank/DDBJ databases">
        <title>A de novo genome assembly of a pear dwarfing rootstock.</title>
        <authorList>
            <person name="Wang F."/>
            <person name="Wang J."/>
            <person name="Li S."/>
            <person name="Zhang Y."/>
            <person name="Fang M."/>
            <person name="Ma L."/>
            <person name="Zhao Y."/>
            <person name="Jiang S."/>
        </authorList>
    </citation>
    <scope>NUCLEOTIDE SEQUENCE [LARGE SCALE GENOMIC DNA]</scope>
    <source>
        <strain evidence="1">S2</strain>
        <tissue evidence="1">Leaf</tissue>
    </source>
</reference>
<evidence type="ECO:0000313" key="1">
    <source>
        <dbReference type="EMBL" id="KAB2599066.1"/>
    </source>
</evidence>
<proteinExistence type="predicted"/>
<dbReference type="EMBL" id="SMOL01000753">
    <property type="protein sequence ID" value="KAB2599066.1"/>
    <property type="molecule type" value="Genomic_DNA"/>
</dbReference>
<reference evidence="1 2" key="1">
    <citation type="submission" date="2019-09" db="EMBL/GenBank/DDBJ databases">
        <authorList>
            <person name="Ou C."/>
        </authorList>
    </citation>
    <scope>NUCLEOTIDE SEQUENCE [LARGE SCALE GENOMIC DNA]</scope>
    <source>
        <strain evidence="1">S2</strain>
        <tissue evidence="1">Leaf</tissue>
    </source>
</reference>
<gene>
    <name evidence="1" type="ORF">D8674_009337</name>
</gene>
<evidence type="ECO:0000313" key="2">
    <source>
        <dbReference type="Proteomes" id="UP000327157"/>
    </source>
</evidence>
<protein>
    <recommendedName>
        <fullName evidence="3">Retrotransposon Copia-like N-terminal domain-containing protein</fullName>
    </recommendedName>
</protein>
<evidence type="ECO:0008006" key="3">
    <source>
        <dbReference type="Google" id="ProtNLM"/>
    </source>
</evidence>
<dbReference type="OrthoDB" id="1845088at2759"/>
<accession>A0A5N5F7N6</accession>
<reference evidence="2" key="2">
    <citation type="submission" date="2019-10" db="EMBL/GenBank/DDBJ databases">
        <title>A de novo genome assembly of a pear dwarfing rootstock.</title>
        <authorList>
            <person name="Wang F."/>
            <person name="Wang J."/>
            <person name="Li S."/>
            <person name="Zhang Y."/>
            <person name="Fang M."/>
            <person name="Ma L."/>
            <person name="Zhao Y."/>
            <person name="Jiang S."/>
        </authorList>
    </citation>
    <scope>NUCLEOTIDE SEQUENCE [LARGE SCALE GENOMIC DNA]</scope>
</reference>
<dbReference type="AlphaFoldDB" id="A0A5N5F7N6"/>
<dbReference type="Proteomes" id="UP000327157">
    <property type="component" value="Chromosome 13"/>
</dbReference>
<comment type="caution">
    <text evidence="1">The sequence shown here is derived from an EMBL/GenBank/DDBJ whole genome shotgun (WGS) entry which is preliminary data.</text>
</comment>
<sequence>MAENNGVSPQPSIPIPPNNHTHPFSVMTIVVNMKLDTMNYPLGRDLMGYVDGTLACPPKNLPGVATVNPTYTSWIQQNQMILSWINGSFTASVLSIVASKRSARATWEALE</sequence>